<evidence type="ECO:0000256" key="1">
    <source>
        <dbReference type="SAM" id="SignalP"/>
    </source>
</evidence>
<organism evidence="2 3">
    <name type="scientific">Blepharisma stoltei</name>
    <dbReference type="NCBI Taxonomy" id="1481888"/>
    <lineage>
        <taxon>Eukaryota</taxon>
        <taxon>Sar</taxon>
        <taxon>Alveolata</taxon>
        <taxon>Ciliophora</taxon>
        <taxon>Postciliodesmatophora</taxon>
        <taxon>Heterotrichea</taxon>
        <taxon>Heterotrichida</taxon>
        <taxon>Blepharismidae</taxon>
        <taxon>Blepharisma</taxon>
    </lineage>
</organism>
<feature type="chain" id="PRO_5043538206" description="Sulfatase N-terminal domain-containing protein" evidence="1">
    <location>
        <begin position="20"/>
        <end position="668"/>
    </location>
</feature>
<dbReference type="EMBL" id="CAJZBQ010000018">
    <property type="protein sequence ID" value="CAG9317256.1"/>
    <property type="molecule type" value="Genomic_DNA"/>
</dbReference>
<dbReference type="AlphaFoldDB" id="A0AAU9IR12"/>
<feature type="signal peptide" evidence="1">
    <location>
        <begin position="1"/>
        <end position="19"/>
    </location>
</feature>
<sequence length="668" mass="77706">MIFLIAFIVSLTISSLAYASTSLSNSSYFNIDDTEQLRNLPIPAAPVIFGFSQERGLKVFPPYKYPPCSYTYFNALNKIHMDYKNNTVSLTCAYEKDPYIVFGPDLFTKLSLPMEAKKSLIRVKWKGEPIKILPYHEFAIGSCVDSDYTTVNLFHLAPRYKPKTYENTLKIAQQLRAKPKKPMLMVFLTVDSFSRRHFFRKLESTLGFLNKLKESGTYDVFDYKFHNIIGADTAENQLRVFAEKWVREFVGDQDVDFAGKDAIWFKLKNLGFMTLYGTDACSHNTVKSIGRRPVVDHSVNLFYCANYIYGDYRASKFKVSKQRCLGPEMAHHYLMEYSINFSKQYIKANQWVYNHMTAAHESSGQHAQALDDDLKEYLEKYINQFEKTHEIVIFLNGDHGMRYGDFLSDQESIQEHRLPALFIIGKKEFFKKIDPDYSVLQHNSLRLTTKPDLRKTMLYLAHWQSDVKFEYEKNNFYNLLLEKVPDSRTCQDAEIPLWFCSSYLPNPIDRRIFDPADSNYWNRNNTEKNLGHTLNFIGKILFEEMNDSMFMKSQPDTLCTIIKLKKIENASMIKVDENNILFRIMVSVEESTRALLDSWIIITSTPLNDDIMKNENFLSQPIVFESKKMFVRILNIARADKYGGPCEMKARKSGLNPQFCVCNDEKIR</sequence>
<dbReference type="InterPro" id="IPR004245">
    <property type="entry name" value="DUF229"/>
</dbReference>
<dbReference type="PANTHER" id="PTHR10974">
    <property type="entry name" value="FI08016P-RELATED"/>
    <property type="match status" value="1"/>
</dbReference>
<evidence type="ECO:0008006" key="4">
    <source>
        <dbReference type="Google" id="ProtNLM"/>
    </source>
</evidence>
<evidence type="ECO:0000313" key="2">
    <source>
        <dbReference type="EMBL" id="CAG9317256.1"/>
    </source>
</evidence>
<comment type="caution">
    <text evidence="2">The sequence shown here is derived from an EMBL/GenBank/DDBJ whole genome shotgun (WGS) entry which is preliminary data.</text>
</comment>
<keyword evidence="1" id="KW-0732">Signal</keyword>
<evidence type="ECO:0000313" key="3">
    <source>
        <dbReference type="Proteomes" id="UP001162131"/>
    </source>
</evidence>
<dbReference type="GO" id="GO:0005615">
    <property type="term" value="C:extracellular space"/>
    <property type="evidence" value="ECO:0007669"/>
    <property type="project" value="TreeGrafter"/>
</dbReference>
<protein>
    <recommendedName>
        <fullName evidence="4">Sulfatase N-terminal domain-containing protein</fullName>
    </recommendedName>
</protein>
<dbReference type="Proteomes" id="UP001162131">
    <property type="component" value="Unassembled WGS sequence"/>
</dbReference>
<dbReference type="Pfam" id="PF02995">
    <property type="entry name" value="DUF229"/>
    <property type="match status" value="1"/>
</dbReference>
<reference evidence="2" key="1">
    <citation type="submission" date="2021-09" db="EMBL/GenBank/DDBJ databases">
        <authorList>
            <consortium name="AG Swart"/>
            <person name="Singh M."/>
            <person name="Singh A."/>
            <person name="Seah K."/>
            <person name="Emmerich C."/>
        </authorList>
    </citation>
    <scope>NUCLEOTIDE SEQUENCE</scope>
    <source>
        <strain evidence="2">ATCC30299</strain>
    </source>
</reference>
<gene>
    <name evidence="2" type="ORF">BSTOLATCC_MIC18510</name>
</gene>
<accession>A0AAU9IR12</accession>
<proteinExistence type="predicted"/>
<name>A0AAU9IR12_9CILI</name>
<keyword evidence="3" id="KW-1185">Reference proteome</keyword>
<dbReference type="PANTHER" id="PTHR10974:SF1">
    <property type="entry name" value="FI08016P-RELATED"/>
    <property type="match status" value="1"/>
</dbReference>